<proteinExistence type="predicted"/>
<protein>
    <submittedName>
        <fullName evidence="1">Uncharacterized protein</fullName>
    </submittedName>
</protein>
<evidence type="ECO:0000313" key="1">
    <source>
        <dbReference type="EMBL" id="SVB48376.1"/>
    </source>
</evidence>
<gene>
    <name evidence="1" type="ORF">METZ01_LOCUS201230</name>
</gene>
<name>A0A382EC59_9ZZZZ</name>
<sequence>MELKEDVAIVRTDIKHIVKAVDHNSELIGNLSEQIASLSPGHPFMVTLNSRKYTNLDMMKTAKFERNWENDSE</sequence>
<reference evidence="1" key="1">
    <citation type="submission" date="2018-05" db="EMBL/GenBank/DDBJ databases">
        <authorList>
            <person name="Lanie J.A."/>
            <person name="Ng W.-L."/>
            <person name="Kazmierczak K.M."/>
            <person name="Andrzejewski T.M."/>
            <person name="Davidsen T.M."/>
            <person name="Wayne K.J."/>
            <person name="Tettelin H."/>
            <person name="Glass J.I."/>
            <person name="Rusch D."/>
            <person name="Podicherti R."/>
            <person name="Tsui H.-C.T."/>
            <person name="Winkler M.E."/>
        </authorList>
    </citation>
    <scope>NUCLEOTIDE SEQUENCE</scope>
</reference>
<dbReference type="EMBL" id="UINC01043814">
    <property type="protein sequence ID" value="SVB48376.1"/>
    <property type="molecule type" value="Genomic_DNA"/>
</dbReference>
<dbReference type="AlphaFoldDB" id="A0A382EC59"/>
<accession>A0A382EC59</accession>
<organism evidence="1">
    <name type="scientific">marine metagenome</name>
    <dbReference type="NCBI Taxonomy" id="408172"/>
    <lineage>
        <taxon>unclassified sequences</taxon>
        <taxon>metagenomes</taxon>
        <taxon>ecological metagenomes</taxon>
    </lineage>
</organism>